<dbReference type="AlphaFoldDB" id="A0A7W8NST3"/>
<evidence type="ECO:0000313" key="4">
    <source>
        <dbReference type="EMBL" id="MBB5379280.1"/>
    </source>
</evidence>
<evidence type="ECO:0000256" key="1">
    <source>
        <dbReference type="ARBA" id="ARBA00006484"/>
    </source>
</evidence>
<dbReference type="PANTHER" id="PTHR44196">
    <property type="entry name" value="DEHYDROGENASE/REDUCTASE SDR FAMILY MEMBER 7B"/>
    <property type="match status" value="1"/>
</dbReference>
<dbReference type="SUPFAM" id="SSF51735">
    <property type="entry name" value="NAD(P)-binding Rossmann-fold domains"/>
    <property type="match status" value="1"/>
</dbReference>
<dbReference type="GO" id="GO:0016020">
    <property type="term" value="C:membrane"/>
    <property type="evidence" value="ECO:0007669"/>
    <property type="project" value="TreeGrafter"/>
</dbReference>
<evidence type="ECO:0000256" key="3">
    <source>
        <dbReference type="RuleBase" id="RU000363"/>
    </source>
</evidence>
<evidence type="ECO:0000256" key="2">
    <source>
        <dbReference type="ARBA" id="ARBA00023002"/>
    </source>
</evidence>
<dbReference type="Gene3D" id="3.40.50.720">
    <property type="entry name" value="NAD(P)-binding Rossmann-like Domain"/>
    <property type="match status" value="1"/>
</dbReference>
<dbReference type="EMBL" id="JACHFK010000027">
    <property type="protein sequence ID" value="MBB5379280.1"/>
    <property type="molecule type" value="Genomic_DNA"/>
</dbReference>
<keyword evidence="2" id="KW-0560">Oxidoreductase</keyword>
<dbReference type="Proteomes" id="UP000539473">
    <property type="component" value="Unassembled WGS sequence"/>
</dbReference>
<dbReference type="PROSITE" id="PS00061">
    <property type="entry name" value="ADH_SHORT"/>
    <property type="match status" value="1"/>
</dbReference>
<dbReference type="RefSeq" id="WP_184116469.1">
    <property type="nucleotide sequence ID" value="NZ_JACHFK010000027.1"/>
</dbReference>
<dbReference type="PRINTS" id="PR00080">
    <property type="entry name" value="SDRFAMILY"/>
</dbReference>
<protein>
    <submittedName>
        <fullName evidence="4">NADP-dependent 3-hydroxy acid dehydrogenase YdfG</fullName>
    </submittedName>
</protein>
<organism evidence="4 5">
    <name type="scientific">Deinococcus metalli</name>
    <dbReference type="NCBI Taxonomy" id="1141878"/>
    <lineage>
        <taxon>Bacteria</taxon>
        <taxon>Thermotogati</taxon>
        <taxon>Deinococcota</taxon>
        <taxon>Deinococci</taxon>
        <taxon>Deinococcales</taxon>
        <taxon>Deinococcaceae</taxon>
        <taxon>Deinococcus</taxon>
    </lineage>
</organism>
<comment type="similarity">
    <text evidence="1 3">Belongs to the short-chain dehydrogenases/reductases (SDR) family.</text>
</comment>
<reference evidence="4 5" key="1">
    <citation type="submission" date="2020-08" db="EMBL/GenBank/DDBJ databases">
        <title>Genomic Encyclopedia of Type Strains, Phase IV (KMG-IV): sequencing the most valuable type-strain genomes for metagenomic binning, comparative biology and taxonomic classification.</title>
        <authorList>
            <person name="Goeker M."/>
        </authorList>
    </citation>
    <scope>NUCLEOTIDE SEQUENCE [LARGE SCALE GENOMIC DNA]</scope>
    <source>
        <strain evidence="4 5">DSM 27521</strain>
    </source>
</reference>
<dbReference type="GO" id="GO:0016491">
    <property type="term" value="F:oxidoreductase activity"/>
    <property type="evidence" value="ECO:0007669"/>
    <property type="project" value="UniProtKB-KW"/>
</dbReference>
<gene>
    <name evidence="4" type="ORF">HNQ07_004795</name>
</gene>
<dbReference type="InterPro" id="IPR036291">
    <property type="entry name" value="NAD(P)-bd_dom_sf"/>
</dbReference>
<dbReference type="PANTHER" id="PTHR44196:SF1">
    <property type="entry name" value="DEHYDROGENASE_REDUCTASE SDR FAMILY MEMBER 7B"/>
    <property type="match status" value="1"/>
</dbReference>
<evidence type="ECO:0000313" key="5">
    <source>
        <dbReference type="Proteomes" id="UP000539473"/>
    </source>
</evidence>
<comment type="caution">
    <text evidence="4">The sequence shown here is derived from an EMBL/GenBank/DDBJ whole genome shotgun (WGS) entry which is preliminary data.</text>
</comment>
<sequence length="319" mass="34448">MAFGSLVALLIAPAVSGRRRRHRNLRGQTVVITGASTGIGRATALECAVRGAQVVIAARDAGVLAVVAHEIESLGAVALVVPTDVRQRAQVEGLVDTALARFGRIDVMVNHAGDMFVDSVEHSEEWRVRHLIETNVMGVLYGVQAVVPVMRRQGAGHIINTASVEGRVGFPYSGIYGGTKAFVEVMTQSLRQELMHVERSGIVVSALLPAAVRTPLFDTAPNVKAGGHGAHLVWPVMEASQVARALVNAMERPRPVIYPLIPSRAFVILYDLVPGLADRVLSTLRVDRHVNWMSYAKRGSGRARRPISPIIRNGRLHDA</sequence>
<name>A0A7W8NST3_9DEIO</name>
<dbReference type="InterPro" id="IPR020904">
    <property type="entry name" value="Sc_DH/Rdtase_CS"/>
</dbReference>
<accession>A0A7W8NST3</accession>
<proteinExistence type="inferred from homology"/>
<dbReference type="Pfam" id="PF00106">
    <property type="entry name" value="adh_short"/>
    <property type="match status" value="1"/>
</dbReference>
<dbReference type="PRINTS" id="PR00081">
    <property type="entry name" value="GDHRDH"/>
</dbReference>
<dbReference type="InterPro" id="IPR002347">
    <property type="entry name" value="SDR_fam"/>
</dbReference>